<dbReference type="EMBL" id="JJMJ01000005">
    <property type="protein sequence ID" value="PPS23242.1"/>
    <property type="molecule type" value="Genomic_DNA"/>
</dbReference>
<evidence type="ECO:0000313" key="2">
    <source>
        <dbReference type="Proteomes" id="UP000238924"/>
    </source>
</evidence>
<reference evidence="1 2" key="1">
    <citation type="submission" date="2014-04" db="EMBL/GenBank/DDBJ databases">
        <title>Whole genome sequence of 'Brachyspira hampsonii' D13-03603F2.</title>
        <authorList>
            <person name="Patterson A.H."/>
            <person name="Chaban B."/>
            <person name="Fernando C."/>
            <person name="Harding J.C."/>
            <person name="Hill J.E."/>
        </authorList>
    </citation>
    <scope>NUCLEOTIDE SEQUENCE [LARGE SCALE GENOMIC DNA]</scope>
    <source>
        <strain evidence="1 2">D13-03603F2</strain>
    </source>
</reference>
<keyword evidence="2" id="KW-1185">Reference proteome</keyword>
<gene>
    <name evidence="1" type="ORF">DJ52_00215</name>
</gene>
<evidence type="ECO:0000313" key="1">
    <source>
        <dbReference type="EMBL" id="PPS23242.1"/>
    </source>
</evidence>
<organism evidence="1 2">
    <name type="scientific">Brachyspira murdochii</name>
    <dbReference type="NCBI Taxonomy" id="84378"/>
    <lineage>
        <taxon>Bacteria</taxon>
        <taxon>Pseudomonadati</taxon>
        <taxon>Spirochaetota</taxon>
        <taxon>Spirochaetia</taxon>
        <taxon>Brachyspirales</taxon>
        <taxon>Brachyspiraceae</taxon>
        <taxon>Brachyspira</taxon>
    </lineage>
</organism>
<name>A0ABX5BA57_9SPIR</name>
<proteinExistence type="predicted"/>
<sequence>MYKTEKKKLKKQKKYYQMKQKQHVYSDYRIIDTNSIIKQKQYLNNKILLKMNYINKIKA</sequence>
<protein>
    <submittedName>
        <fullName evidence="1">Uncharacterized protein</fullName>
    </submittedName>
</protein>
<dbReference type="Proteomes" id="UP000238924">
    <property type="component" value="Unassembled WGS sequence"/>
</dbReference>
<comment type="caution">
    <text evidence="1">The sequence shown here is derived from an EMBL/GenBank/DDBJ whole genome shotgun (WGS) entry which is preliminary data.</text>
</comment>
<accession>A0ABX5BA57</accession>
<dbReference type="RefSeq" id="WP_104617754.1">
    <property type="nucleotide sequence ID" value="NZ_JAWLPZ010000006.1"/>
</dbReference>